<feature type="chain" id="PRO_5004682268" description="DUF4402 domain-containing protein" evidence="1">
    <location>
        <begin position="25"/>
        <end position="214"/>
    </location>
</feature>
<organism evidence="2 3">
    <name type="scientific">Chitinivibrio alkaliphilus ACht1</name>
    <dbReference type="NCBI Taxonomy" id="1313304"/>
    <lineage>
        <taxon>Bacteria</taxon>
        <taxon>Pseudomonadati</taxon>
        <taxon>Fibrobacterota</taxon>
        <taxon>Chitinivibrionia</taxon>
        <taxon>Chitinivibrionales</taxon>
        <taxon>Chitinivibrionaceae</taxon>
        <taxon>Chitinivibrio</taxon>
    </lineage>
</organism>
<name>U7D8H0_9BACT</name>
<keyword evidence="1" id="KW-0732">Signal</keyword>
<gene>
    <name evidence="2" type="ORF">CALK_0711</name>
</gene>
<evidence type="ECO:0000313" key="2">
    <source>
        <dbReference type="EMBL" id="ERP38694.1"/>
    </source>
</evidence>
<dbReference type="AlphaFoldDB" id="U7D8H0"/>
<dbReference type="InterPro" id="IPR025514">
    <property type="entry name" value="DUF4402"/>
</dbReference>
<evidence type="ECO:0008006" key="4">
    <source>
        <dbReference type="Google" id="ProtNLM"/>
    </source>
</evidence>
<dbReference type="Proteomes" id="UP000017148">
    <property type="component" value="Unassembled WGS sequence"/>
</dbReference>
<dbReference type="Pfam" id="PF14352">
    <property type="entry name" value="DUF4402"/>
    <property type="match status" value="1"/>
</dbReference>
<proteinExistence type="predicted"/>
<evidence type="ECO:0000256" key="1">
    <source>
        <dbReference type="SAM" id="SignalP"/>
    </source>
</evidence>
<accession>U7D8H0</accession>
<reference evidence="2 3" key="1">
    <citation type="journal article" date="2013" name="Environ. Microbiol.">
        <title>Genome analysis of Chitinivibrio alkaliphilus gen. nov., sp. nov., a novel extremely haloalkaliphilic anaerobic chitinolytic bacterium from the candidate phylum Termite Group 3.</title>
        <authorList>
            <person name="Sorokin D.Y."/>
            <person name="Gumerov V.M."/>
            <person name="Rakitin A.L."/>
            <person name="Beletsky A.V."/>
            <person name="Damste J.S."/>
            <person name="Muyzer G."/>
            <person name="Mardanov A.V."/>
            <person name="Ravin N.V."/>
        </authorList>
    </citation>
    <scope>NUCLEOTIDE SEQUENCE [LARGE SCALE GENOMIC DNA]</scope>
    <source>
        <strain evidence="2 3">ACht1</strain>
    </source>
</reference>
<comment type="caution">
    <text evidence="2">The sequence shown here is derived from an EMBL/GenBank/DDBJ whole genome shotgun (WGS) entry which is preliminary data.</text>
</comment>
<evidence type="ECO:0000313" key="3">
    <source>
        <dbReference type="Proteomes" id="UP000017148"/>
    </source>
</evidence>
<dbReference type="STRING" id="1313304.CALK_0711"/>
<sequence>MRNVQTNVASIALALIFFVSMSFGQTFTGDAQVEFTSEAQVEIARMEINAKILSEMNFGLITLAGTGSAVQAQIQPQAHGEGDGNASVTGGEIDDTEASQLQFVVWGGEDGTGYTVTLPETATLENPPAFGAEDQTTATMEIGNFAVLGGEGRTMSTANVDEAFDPSDNSFDNTLADGNIDDYDVVSVGAVLGISGDQRVGTYTGDITVMVEYN</sequence>
<keyword evidence="3" id="KW-1185">Reference proteome</keyword>
<feature type="signal peptide" evidence="1">
    <location>
        <begin position="1"/>
        <end position="24"/>
    </location>
</feature>
<dbReference type="RefSeq" id="WP_022636229.1">
    <property type="nucleotide sequence ID" value="NZ_ASJR01000005.1"/>
</dbReference>
<dbReference type="EMBL" id="ASJR01000005">
    <property type="protein sequence ID" value="ERP38694.1"/>
    <property type="molecule type" value="Genomic_DNA"/>
</dbReference>
<protein>
    <recommendedName>
        <fullName evidence="4">DUF4402 domain-containing protein</fullName>
    </recommendedName>
</protein>